<evidence type="ECO:0000256" key="5">
    <source>
        <dbReference type="ARBA" id="ARBA00022475"/>
    </source>
</evidence>
<evidence type="ECO:0000256" key="9">
    <source>
        <dbReference type="ARBA" id="ARBA00022984"/>
    </source>
</evidence>
<feature type="transmembrane region" description="Helical" evidence="17">
    <location>
        <begin position="197"/>
        <end position="215"/>
    </location>
</feature>
<dbReference type="PANTHER" id="PTHR30622:SF3">
    <property type="entry name" value="UNDECAPRENYL-DIPHOSPHATASE"/>
    <property type="match status" value="1"/>
</dbReference>
<evidence type="ECO:0000256" key="4">
    <source>
        <dbReference type="ARBA" id="ARBA00021581"/>
    </source>
</evidence>
<evidence type="ECO:0000256" key="13">
    <source>
        <dbReference type="ARBA" id="ARBA00023316"/>
    </source>
</evidence>
<evidence type="ECO:0000256" key="8">
    <source>
        <dbReference type="ARBA" id="ARBA00022960"/>
    </source>
</evidence>
<comment type="function">
    <text evidence="17">Catalyzes the dephosphorylation of undecaprenyl diphosphate (UPP). Confers resistance to bacitracin.</text>
</comment>
<evidence type="ECO:0000256" key="1">
    <source>
        <dbReference type="ARBA" id="ARBA00004651"/>
    </source>
</evidence>
<dbReference type="GO" id="GO:0050380">
    <property type="term" value="F:undecaprenyl-diphosphatase activity"/>
    <property type="evidence" value="ECO:0007669"/>
    <property type="project" value="UniProtKB-EC"/>
</dbReference>
<keyword evidence="10 17" id="KW-1133">Transmembrane helix</keyword>
<evidence type="ECO:0000256" key="12">
    <source>
        <dbReference type="ARBA" id="ARBA00023251"/>
    </source>
</evidence>
<reference evidence="18 19" key="1">
    <citation type="submission" date="2021-03" db="EMBL/GenBank/DDBJ databases">
        <title>Genomic Encyclopedia of Type Strains, Phase IV (KMG-IV): sequencing the most valuable type-strain genomes for metagenomic binning, comparative biology and taxonomic classification.</title>
        <authorList>
            <person name="Goeker M."/>
        </authorList>
    </citation>
    <scope>NUCLEOTIDE SEQUENCE [LARGE SCALE GENOMIC DNA]</scope>
    <source>
        <strain evidence="18 19">DSM 23491</strain>
    </source>
</reference>
<keyword evidence="13 17" id="KW-0961">Cell wall biogenesis/degradation</keyword>
<evidence type="ECO:0000256" key="2">
    <source>
        <dbReference type="ARBA" id="ARBA00010621"/>
    </source>
</evidence>
<comment type="miscellaneous">
    <text evidence="17">Bacitracin is thought to be involved in the inhibition of peptidoglycan synthesis by sequestering undecaprenyl diphosphate, thereby reducing the pool of lipid carrier available.</text>
</comment>
<gene>
    <name evidence="17" type="primary">uppP</name>
    <name evidence="18" type="ORF">J2Z20_002749</name>
</gene>
<evidence type="ECO:0000256" key="3">
    <source>
        <dbReference type="ARBA" id="ARBA00012374"/>
    </source>
</evidence>
<dbReference type="NCBIfam" id="NF001390">
    <property type="entry name" value="PRK00281.1-4"/>
    <property type="match status" value="1"/>
</dbReference>
<evidence type="ECO:0000256" key="14">
    <source>
        <dbReference type="ARBA" id="ARBA00032707"/>
    </source>
</evidence>
<protein>
    <recommendedName>
        <fullName evidence="4 17">Undecaprenyl-diphosphatase</fullName>
        <ecNumber evidence="3 17">3.6.1.27</ecNumber>
    </recommendedName>
    <alternativeName>
        <fullName evidence="15 17">Bacitracin resistance protein</fullName>
    </alternativeName>
    <alternativeName>
        <fullName evidence="14 17">Undecaprenyl pyrophosphate phosphatase</fullName>
    </alternativeName>
</protein>
<evidence type="ECO:0000256" key="7">
    <source>
        <dbReference type="ARBA" id="ARBA00022801"/>
    </source>
</evidence>
<feature type="transmembrane region" description="Helical" evidence="17">
    <location>
        <begin position="119"/>
        <end position="138"/>
    </location>
</feature>
<keyword evidence="19" id="KW-1185">Reference proteome</keyword>
<dbReference type="Proteomes" id="UP001519273">
    <property type="component" value="Unassembled WGS sequence"/>
</dbReference>
<feature type="transmembrane region" description="Helical" evidence="17">
    <location>
        <begin position="227"/>
        <end position="247"/>
    </location>
</feature>
<keyword evidence="8 17" id="KW-0133">Cell shape</keyword>
<dbReference type="HAMAP" id="MF_01006">
    <property type="entry name" value="Undec_diphosphatase"/>
    <property type="match status" value="1"/>
</dbReference>
<feature type="transmembrane region" description="Helical" evidence="17">
    <location>
        <begin position="88"/>
        <end position="107"/>
    </location>
</feature>
<evidence type="ECO:0000313" key="18">
    <source>
        <dbReference type="EMBL" id="MBP1937834.1"/>
    </source>
</evidence>
<feature type="transmembrane region" description="Helical" evidence="17">
    <location>
        <begin position="42"/>
        <end position="62"/>
    </location>
</feature>
<dbReference type="Pfam" id="PF02673">
    <property type="entry name" value="BacA"/>
    <property type="match status" value="1"/>
</dbReference>
<comment type="similarity">
    <text evidence="2 17">Belongs to the UppP family.</text>
</comment>
<sequence length="276" mass="30901">MDFFIAIILGIVEGLTEFIPVSSTGHMILTSKIFGYNQEDPLLSTFEVVIQLGAILAIALVYRERIANLLGFNRTEPISKKIAPRNRLNIIHVFLGIAPALIVAFFAKDYIKSLFSSTATVLWALVVGGLFMIFAEWYSKNKAKVTAHEIDDISYKQSLLIGLYQILSVIWPGFSRSGSTMSGGMLSGVSYKASSDFSFLIAIPIMCAASGYELLDSYKNFTADTIGYFIVGFIVSFVVAYIVVLGFLRWIQKIQLRHFAYYRFVLAAIFWLFVIR</sequence>
<organism evidence="18 19">
    <name type="scientific">Paenibacillus sediminis</name>
    <dbReference type="NCBI Taxonomy" id="664909"/>
    <lineage>
        <taxon>Bacteria</taxon>
        <taxon>Bacillati</taxon>
        <taxon>Bacillota</taxon>
        <taxon>Bacilli</taxon>
        <taxon>Bacillales</taxon>
        <taxon>Paenibacillaceae</taxon>
        <taxon>Paenibacillus</taxon>
    </lineage>
</organism>
<keyword evidence="9 17" id="KW-0573">Peptidoglycan synthesis</keyword>
<dbReference type="RefSeq" id="WP_209851189.1">
    <property type="nucleotide sequence ID" value="NZ_CBCRVE010000004.1"/>
</dbReference>
<comment type="catalytic activity">
    <reaction evidence="16 17">
        <text>di-trans,octa-cis-undecaprenyl diphosphate + H2O = di-trans,octa-cis-undecaprenyl phosphate + phosphate + H(+)</text>
        <dbReference type="Rhea" id="RHEA:28094"/>
        <dbReference type="ChEBI" id="CHEBI:15377"/>
        <dbReference type="ChEBI" id="CHEBI:15378"/>
        <dbReference type="ChEBI" id="CHEBI:43474"/>
        <dbReference type="ChEBI" id="CHEBI:58405"/>
        <dbReference type="ChEBI" id="CHEBI:60392"/>
        <dbReference type="EC" id="3.6.1.27"/>
    </reaction>
</comment>
<comment type="caution">
    <text evidence="18">The sequence shown here is derived from an EMBL/GenBank/DDBJ whole genome shotgun (WGS) entry which is preliminary data.</text>
</comment>
<accession>A0ABS4H5M0</accession>
<keyword evidence="6 17" id="KW-0812">Transmembrane</keyword>
<comment type="subcellular location">
    <subcellularLocation>
        <location evidence="1 17">Cell membrane</location>
        <topology evidence="1 17">Multi-pass membrane protein</topology>
    </subcellularLocation>
</comment>
<proteinExistence type="inferred from homology"/>
<evidence type="ECO:0000256" key="6">
    <source>
        <dbReference type="ARBA" id="ARBA00022692"/>
    </source>
</evidence>
<evidence type="ECO:0000256" key="15">
    <source>
        <dbReference type="ARBA" id="ARBA00032932"/>
    </source>
</evidence>
<dbReference type="InterPro" id="IPR003824">
    <property type="entry name" value="UppP"/>
</dbReference>
<keyword evidence="5 17" id="KW-1003">Cell membrane</keyword>
<evidence type="ECO:0000256" key="10">
    <source>
        <dbReference type="ARBA" id="ARBA00022989"/>
    </source>
</evidence>
<evidence type="ECO:0000256" key="17">
    <source>
        <dbReference type="HAMAP-Rule" id="MF_01006"/>
    </source>
</evidence>
<dbReference type="EMBL" id="JAGGKP010000007">
    <property type="protein sequence ID" value="MBP1937834.1"/>
    <property type="molecule type" value="Genomic_DNA"/>
</dbReference>
<keyword evidence="11 17" id="KW-0472">Membrane</keyword>
<dbReference type="EC" id="3.6.1.27" evidence="3 17"/>
<keyword evidence="7 17" id="KW-0378">Hydrolase</keyword>
<evidence type="ECO:0000313" key="19">
    <source>
        <dbReference type="Proteomes" id="UP001519273"/>
    </source>
</evidence>
<evidence type="ECO:0000256" key="11">
    <source>
        <dbReference type="ARBA" id="ARBA00023136"/>
    </source>
</evidence>
<evidence type="ECO:0000256" key="16">
    <source>
        <dbReference type="ARBA" id="ARBA00047594"/>
    </source>
</evidence>
<dbReference type="NCBIfam" id="TIGR00753">
    <property type="entry name" value="undec_PP_bacA"/>
    <property type="match status" value="1"/>
</dbReference>
<keyword evidence="12 17" id="KW-0046">Antibiotic resistance</keyword>
<name>A0ABS4H5M0_9BACL</name>
<dbReference type="PANTHER" id="PTHR30622">
    <property type="entry name" value="UNDECAPRENYL-DIPHOSPHATASE"/>
    <property type="match status" value="1"/>
</dbReference>
<feature type="transmembrane region" description="Helical" evidence="17">
    <location>
        <begin position="259"/>
        <end position="275"/>
    </location>
</feature>